<keyword evidence="3" id="KW-0808">Transferase</keyword>
<dbReference type="PROSITE" id="PS50011">
    <property type="entry name" value="PROTEIN_KINASE_DOM"/>
    <property type="match status" value="1"/>
</dbReference>
<protein>
    <submittedName>
        <fullName evidence="13">Protein kinase C delta type-like</fullName>
    </submittedName>
</protein>
<evidence type="ECO:0000256" key="4">
    <source>
        <dbReference type="ARBA" id="ARBA00022741"/>
    </source>
</evidence>
<feature type="binding site" evidence="7">
    <location>
        <position position="112"/>
    </location>
    <ligand>
        <name>ATP</name>
        <dbReference type="ChEBI" id="CHEBI:30616"/>
    </ligand>
</feature>
<reference evidence="13" key="1">
    <citation type="submission" date="2025-08" db="UniProtKB">
        <authorList>
            <consortium name="RefSeq"/>
        </authorList>
    </citation>
    <scope>IDENTIFICATION</scope>
    <source>
        <strain evidence="13">J_2021</strain>
        <tissue evidence="13">Erythrocytes</tissue>
    </source>
</reference>
<dbReference type="PROSITE" id="PS00107">
    <property type="entry name" value="PROTEIN_KINASE_ATP"/>
    <property type="match status" value="1"/>
</dbReference>
<evidence type="ECO:0000256" key="6">
    <source>
        <dbReference type="ARBA" id="ARBA00022840"/>
    </source>
</evidence>
<dbReference type="PROSITE" id="PS00108">
    <property type="entry name" value="PROTEIN_KINASE_ST"/>
    <property type="match status" value="1"/>
</dbReference>
<keyword evidence="5" id="KW-0418">Kinase</keyword>
<dbReference type="Proteomes" id="UP000186698">
    <property type="component" value="Chromosome 7L"/>
</dbReference>
<dbReference type="FunFam" id="1.10.510.10:FF:000210">
    <property type="entry name" value="Non-specific serine/threonine protein kinase"/>
    <property type="match status" value="1"/>
</dbReference>
<dbReference type="PROSITE" id="PS51285">
    <property type="entry name" value="AGC_KINASE_CTER"/>
    <property type="match status" value="1"/>
</dbReference>
<feature type="domain" description="AGC-kinase C-terminal" evidence="11">
    <location>
        <begin position="330"/>
        <end position="387"/>
    </location>
</feature>
<gene>
    <name evidence="13" type="primary">LOC108695836</name>
</gene>
<dbReference type="InterPro" id="IPR011009">
    <property type="entry name" value="Kinase-like_dom_sf"/>
</dbReference>
<evidence type="ECO:0000256" key="1">
    <source>
        <dbReference type="ARBA" id="ARBA00022527"/>
    </source>
</evidence>
<keyword evidence="4 7" id="KW-0547">Nucleotide-binding</keyword>
<dbReference type="SMART" id="SM00220">
    <property type="entry name" value="S_TKc"/>
    <property type="match status" value="1"/>
</dbReference>
<evidence type="ECO:0000313" key="12">
    <source>
        <dbReference type="Proteomes" id="UP000186698"/>
    </source>
</evidence>
<dbReference type="GO" id="GO:0005737">
    <property type="term" value="C:cytoplasm"/>
    <property type="evidence" value="ECO:0000318"/>
    <property type="project" value="GO_Central"/>
</dbReference>
<keyword evidence="12" id="KW-1185">Reference proteome</keyword>
<dbReference type="InterPro" id="IPR000961">
    <property type="entry name" value="AGC-kinase_C"/>
</dbReference>
<organism evidence="12 13">
    <name type="scientific">Xenopus laevis</name>
    <name type="common">African clawed frog</name>
    <dbReference type="NCBI Taxonomy" id="8355"/>
    <lineage>
        <taxon>Eukaryota</taxon>
        <taxon>Metazoa</taxon>
        <taxon>Chordata</taxon>
        <taxon>Craniata</taxon>
        <taxon>Vertebrata</taxon>
        <taxon>Euteleostomi</taxon>
        <taxon>Amphibia</taxon>
        <taxon>Batrachia</taxon>
        <taxon>Anura</taxon>
        <taxon>Pipoidea</taxon>
        <taxon>Pipidae</taxon>
        <taxon>Xenopodinae</taxon>
        <taxon>Xenopus</taxon>
        <taxon>Xenopus</taxon>
    </lineage>
</organism>
<dbReference type="RefSeq" id="XP_041424974.1">
    <property type="nucleotide sequence ID" value="XM_041569040.1"/>
</dbReference>
<dbReference type="Gene3D" id="1.10.510.10">
    <property type="entry name" value="Transferase(Phosphotransferase) domain 1"/>
    <property type="match status" value="1"/>
</dbReference>
<keyword evidence="6 7" id="KW-0067">ATP-binding</keyword>
<evidence type="ECO:0000256" key="8">
    <source>
        <dbReference type="RuleBase" id="RU000304"/>
    </source>
</evidence>
<evidence type="ECO:0000256" key="5">
    <source>
        <dbReference type="ARBA" id="ARBA00022777"/>
    </source>
</evidence>
<evidence type="ECO:0000256" key="3">
    <source>
        <dbReference type="ARBA" id="ARBA00022679"/>
    </source>
</evidence>
<evidence type="ECO:0000259" key="10">
    <source>
        <dbReference type="PROSITE" id="PS50011"/>
    </source>
</evidence>
<dbReference type="Pfam" id="PF00069">
    <property type="entry name" value="Pkinase"/>
    <property type="match status" value="1"/>
</dbReference>
<dbReference type="GO" id="GO:0005634">
    <property type="term" value="C:nucleus"/>
    <property type="evidence" value="ECO:0000318"/>
    <property type="project" value="GO_Central"/>
</dbReference>
<feature type="compositionally biased region" description="Basic and acidic residues" evidence="9">
    <location>
        <begin position="26"/>
        <end position="37"/>
    </location>
</feature>
<feature type="domain" description="Protein kinase" evidence="10">
    <location>
        <begin position="83"/>
        <end position="329"/>
    </location>
</feature>
<dbReference type="InterPro" id="IPR008271">
    <property type="entry name" value="Ser/Thr_kinase_AS"/>
</dbReference>
<evidence type="ECO:0000313" key="13">
    <source>
        <dbReference type="RefSeq" id="XP_041424974.1"/>
    </source>
</evidence>
<evidence type="ECO:0000259" key="11">
    <source>
        <dbReference type="PROSITE" id="PS51285"/>
    </source>
</evidence>
<dbReference type="InterPro" id="IPR000719">
    <property type="entry name" value="Prot_kinase_dom"/>
</dbReference>
<comment type="similarity">
    <text evidence="8">Belongs to the protein kinase superfamily.</text>
</comment>
<dbReference type="PANTHER" id="PTHR24351">
    <property type="entry name" value="RIBOSOMAL PROTEIN S6 KINASE"/>
    <property type="match status" value="1"/>
</dbReference>
<dbReference type="KEGG" id="xla:108695836"/>
<keyword evidence="1 8" id="KW-0723">Serine/threonine-protein kinase</keyword>
<accession>A0A8J1L7P7</accession>
<dbReference type="GO" id="GO:0004674">
    <property type="term" value="F:protein serine/threonine kinase activity"/>
    <property type="evidence" value="ECO:0000318"/>
    <property type="project" value="GO_Central"/>
</dbReference>
<name>A0A8J1L7P7_XENLA</name>
<dbReference type="OrthoDB" id="9908094at2759"/>
<feature type="region of interest" description="Disordered" evidence="9">
    <location>
        <begin position="26"/>
        <end position="67"/>
    </location>
</feature>
<dbReference type="SUPFAM" id="SSF56112">
    <property type="entry name" value="Protein kinase-like (PK-like)"/>
    <property type="match status" value="1"/>
</dbReference>
<evidence type="ECO:0000256" key="9">
    <source>
        <dbReference type="SAM" id="MobiDB-lite"/>
    </source>
</evidence>
<evidence type="ECO:0000256" key="7">
    <source>
        <dbReference type="PROSITE-ProRule" id="PRU10141"/>
    </source>
</evidence>
<evidence type="ECO:0000256" key="2">
    <source>
        <dbReference type="ARBA" id="ARBA00022553"/>
    </source>
</evidence>
<dbReference type="GeneID" id="108695836"/>
<dbReference type="AlphaFoldDB" id="A0A8J1L7P7"/>
<sequence>MTLAIKGGFEESAMERKYKKLNILEEDRKMAGERSQESSELQMKWPKHHKRPRSPQTFRGGSKRRKRCRVQARRPAPLKISSYEVHKVLGRGSFGKVMLATLISRKQLVALKVLEKRPEIMKEHRALKIAGGSPFLCHAYAAFQSKLQAFFVLEYASGGSLSAVMENGPFPTSTVMFYAAEMVCGLQFLHSRGIVHRDIKLENILLDQNGHIKICDFGLVAHNIFGNRTTRGRIGTYGYMAPEVMLMKEYNAAADWWSLGVVIYRMAIGRSPFYNGRVRTMVQESTVSDKPQYPEWISPELQDLLEKLLKKNPQHRLGTNGNIREHPFFASIDWVELESLKVKPPLQPRMPSTDSSGSSLEIEKDNIGCNDINILSGFSFINPNWQE</sequence>
<dbReference type="Gene3D" id="3.30.200.20">
    <property type="entry name" value="Phosphorylase Kinase, domain 1"/>
    <property type="match status" value="1"/>
</dbReference>
<dbReference type="GO" id="GO:0005524">
    <property type="term" value="F:ATP binding"/>
    <property type="evidence" value="ECO:0007669"/>
    <property type="project" value="UniProtKB-UniRule"/>
</dbReference>
<keyword evidence="2" id="KW-0597">Phosphoprotein</keyword>
<proteinExistence type="inferred from homology"/>
<dbReference type="InterPro" id="IPR017441">
    <property type="entry name" value="Protein_kinase_ATP_BS"/>
</dbReference>